<evidence type="ECO:0000313" key="3">
    <source>
        <dbReference type="Proteomes" id="UP001219518"/>
    </source>
</evidence>
<keyword evidence="3" id="KW-1185">Reference proteome</keyword>
<evidence type="ECO:0000313" key="2">
    <source>
        <dbReference type="EMBL" id="KAK3914959.1"/>
    </source>
</evidence>
<feature type="compositionally biased region" description="Basic and acidic residues" evidence="1">
    <location>
        <begin position="1"/>
        <end position="12"/>
    </location>
</feature>
<feature type="compositionally biased region" description="Polar residues" evidence="1">
    <location>
        <begin position="109"/>
        <end position="122"/>
    </location>
</feature>
<dbReference type="EMBL" id="JAHWGI010000394">
    <property type="protein sequence ID" value="KAK3914959.1"/>
    <property type="molecule type" value="Genomic_DNA"/>
</dbReference>
<proteinExistence type="predicted"/>
<feature type="compositionally biased region" description="Low complexity" evidence="1">
    <location>
        <begin position="80"/>
        <end position="99"/>
    </location>
</feature>
<dbReference type="Proteomes" id="UP001219518">
    <property type="component" value="Unassembled WGS sequence"/>
</dbReference>
<feature type="compositionally biased region" description="Gly residues" evidence="1">
    <location>
        <begin position="64"/>
        <end position="74"/>
    </location>
</feature>
<reference evidence="2" key="2">
    <citation type="journal article" date="2023" name="BMC Genomics">
        <title>Pest status, molecular evolution, and epigenetic factors derived from the genome assembly of Frankliniella fusca, a thysanopteran phytovirus vector.</title>
        <authorList>
            <person name="Catto M.A."/>
            <person name="Labadie P.E."/>
            <person name="Jacobson A.L."/>
            <person name="Kennedy G.G."/>
            <person name="Srinivasan R."/>
            <person name="Hunt B.G."/>
        </authorList>
    </citation>
    <scope>NUCLEOTIDE SEQUENCE</scope>
    <source>
        <strain evidence="2">PL_HMW_Pooled</strain>
    </source>
</reference>
<sequence>MSWRARLGDERFQPQGRPPSRPASRTSLRPGAGAGQGAGTGPPATQPRVPRPLAPQGQRRDGRGGPTPSGGGGAPRRPAPRTAPSGARPGPSGGRTARATVVRPLSAPSVRSSTGQYPSTPTARPRAAQASDR</sequence>
<keyword evidence="2" id="KW-0418">Kinase</keyword>
<reference evidence="2" key="1">
    <citation type="submission" date="2021-07" db="EMBL/GenBank/DDBJ databases">
        <authorList>
            <person name="Catto M.A."/>
            <person name="Jacobson A."/>
            <person name="Kennedy G."/>
            <person name="Labadie P."/>
            <person name="Hunt B.G."/>
            <person name="Srinivasan R."/>
        </authorList>
    </citation>
    <scope>NUCLEOTIDE SEQUENCE</scope>
    <source>
        <strain evidence="2">PL_HMW_Pooled</strain>
        <tissue evidence="2">Head</tissue>
    </source>
</reference>
<keyword evidence="2" id="KW-0808">Transferase</keyword>
<protein>
    <submittedName>
        <fullName evidence="2">Serine/threonine-protein kinase TAO1</fullName>
    </submittedName>
</protein>
<accession>A0AAE1LDQ7</accession>
<name>A0AAE1LDQ7_9NEOP</name>
<dbReference type="AlphaFoldDB" id="A0AAE1LDQ7"/>
<organism evidence="2 3">
    <name type="scientific">Frankliniella fusca</name>
    <dbReference type="NCBI Taxonomy" id="407009"/>
    <lineage>
        <taxon>Eukaryota</taxon>
        <taxon>Metazoa</taxon>
        <taxon>Ecdysozoa</taxon>
        <taxon>Arthropoda</taxon>
        <taxon>Hexapoda</taxon>
        <taxon>Insecta</taxon>
        <taxon>Pterygota</taxon>
        <taxon>Neoptera</taxon>
        <taxon>Paraneoptera</taxon>
        <taxon>Thysanoptera</taxon>
        <taxon>Terebrantia</taxon>
        <taxon>Thripoidea</taxon>
        <taxon>Thripidae</taxon>
        <taxon>Frankliniella</taxon>
    </lineage>
</organism>
<gene>
    <name evidence="2" type="ORF">KUF71_005647</name>
</gene>
<feature type="non-terminal residue" evidence="2">
    <location>
        <position position="1"/>
    </location>
</feature>
<evidence type="ECO:0000256" key="1">
    <source>
        <dbReference type="SAM" id="MobiDB-lite"/>
    </source>
</evidence>
<dbReference type="GO" id="GO:0016301">
    <property type="term" value="F:kinase activity"/>
    <property type="evidence" value="ECO:0007669"/>
    <property type="project" value="UniProtKB-KW"/>
</dbReference>
<comment type="caution">
    <text evidence="2">The sequence shown here is derived from an EMBL/GenBank/DDBJ whole genome shotgun (WGS) entry which is preliminary data.</text>
</comment>
<feature type="region of interest" description="Disordered" evidence="1">
    <location>
        <begin position="1"/>
        <end position="133"/>
    </location>
</feature>